<protein>
    <submittedName>
        <fullName evidence="1">Uncharacterized protein</fullName>
    </submittedName>
</protein>
<name>A0A016S6N3_9BILA</name>
<accession>A0A016S6N3</accession>
<keyword evidence="2" id="KW-1185">Reference proteome</keyword>
<organism evidence="1 2">
    <name type="scientific">Ancylostoma ceylanicum</name>
    <dbReference type="NCBI Taxonomy" id="53326"/>
    <lineage>
        <taxon>Eukaryota</taxon>
        <taxon>Metazoa</taxon>
        <taxon>Ecdysozoa</taxon>
        <taxon>Nematoda</taxon>
        <taxon>Chromadorea</taxon>
        <taxon>Rhabditida</taxon>
        <taxon>Rhabditina</taxon>
        <taxon>Rhabditomorpha</taxon>
        <taxon>Strongyloidea</taxon>
        <taxon>Ancylostomatidae</taxon>
        <taxon>Ancylostomatinae</taxon>
        <taxon>Ancylostoma</taxon>
    </lineage>
</organism>
<evidence type="ECO:0000313" key="2">
    <source>
        <dbReference type="Proteomes" id="UP000024635"/>
    </source>
</evidence>
<sequence length="75" mass="8669">MAEKFAKTPTWKKLPRVICVSFYIFKILRDEQRRTFAVITTVYAKTSSSKQTTAQVTIITGWRNILKDANPPSEF</sequence>
<dbReference type="Proteomes" id="UP000024635">
    <property type="component" value="Unassembled WGS sequence"/>
</dbReference>
<gene>
    <name evidence="1" type="primary">Acey_s0281.g1237</name>
    <name evidence="1" type="ORF">Y032_0281g1237</name>
</gene>
<comment type="caution">
    <text evidence="1">The sequence shown here is derived from an EMBL/GenBank/DDBJ whole genome shotgun (WGS) entry which is preliminary data.</text>
</comment>
<evidence type="ECO:0000313" key="1">
    <source>
        <dbReference type="EMBL" id="EYB86303.1"/>
    </source>
</evidence>
<proteinExistence type="predicted"/>
<dbReference type="AlphaFoldDB" id="A0A016S6N3"/>
<dbReference type="EMBL" id="JARK01001617">
    <property type="protein sequence ID" value="EYB86303.1"/>
    <property type="molecule type" value="Genomic_DNA"/>
</dbReference>
<reference evidence="2" key="1">
    <citation type="journal article" date="2015" name="Nat. Genet.">
        <title>The genome and transcriptome of the zoonotic hookworm Ancylostoma ceylanicum identify infection-specific gene families.</title>
        <authorList>
            <person name="Schwarz E.M."/>
            <person name="Hu Y."/>
            <person name="Antoshechkin I."/>
            <person name="Miller M.M."/>
            <person name="Sternberg P.W."/>
            <person name="Aroian R.V."/>
        </authorList>
    </citation>
    <scope>NUCLEOTIDE SEQUENCE</scope>
    <source>
        <strain evidence="2">HY135</strain>
    </source>
</reference>